<dbReference type="Gene3D" id="2.30.29.90">
    <property type="match status" value="1"/>
</dbReference>
<feature type="domain" description="Exocyst complex component Sec3 PIP2-binding N-terminal" evidence="7">
    <location>
        <begin position="45"/>
        <end position="88"/>
    </location>
</feature>
<evidence type="ECO:0000256" key="4">
    <source>
        <dbReference type="ARBA" id="ARBA00023054"/>
    </source>
</evidence>
<dbReference type="GO" id="GO:0000145">
    <property type="term" value="C:exocyst"/>
    <property type="evidence" value="ECO:0007669"/>
    <property type="project" value="InterPro"/>
</dbReference>
<evidence type="ECO:0000256" key="1">
    <source>
        <dbReference type="ARBA" id="ARBA00006518"/>
    </source>
</evidence>
<evidence type="ECO:0000313" key="10">
    <source>
        <dbReference type="Proteomes" id="UP000274922"/>
    </source>
</evidence>
<evidence type="ECO:0000256" key="5">
    <source>
        <dbReference type="SAM" id="MobiDB-lite"/>
    </source>
</evidence>
<name>A0A4P9XAW4_9FUNG</name>
<dbReference type="GO" id="GO:0006887">
    <property type="term" value="P:exocytosis"/>
    <property type="evidence" value="ECO:0007669"/>
    <property type="project" value="UniProtKB-KW"/>
</dbReference>
<dbReference type="Proteomes" id="UP000274922">
    <property type="component" value="Unassembled WGS sequence"/>
</dbReference>
<protein>
    <recommendedName>
        <fullName evidence="11">Exocyst complex component Sec3 PIP2-binding N-terminal domain-containing protein</fullName>
    </recommendedName>
</protein>
<evidence type="ECO:0000256" key="2">
    <source>
        <dbReference type="ARBA" id="ARBA00022448"/>
    </source>
</evidence>
<gene>
    <name evidence="9" type="ORF">CXG81DRAFT_10685</name>
</gene>
<dbReference type="Pfam" id="PF15277">
    <property type="entry name" value="Sec3-PIP2_bind"/>
    <property type="match status" value="1"/>
</dbReference>
<dbReference type="Pfam" id="PF20654">
    <property type="entry name" value="Sec3_C-term"/>
    <property type="match status" value="1"/>
</dbReference>
<dbReference type="GO" id="GO:0005886">
    <property type="term" value="C:plasma membrane"/>
    <property type="evidence" value="ECO:0007669"/>
    <property type="project" value="TreeGrafter"/>
</dbReference>
<proteinExistence type="inferred from homology"/>
<dbReference type="STRING" id="1555241.A0A4P9XAW4"/>
<dbReference type="AlphaFoldDB" id="A0A4P9XAW4"/>
<dbReference type="EMBL" id="ML014141">
    <property type="protein sequence ID" value="RKP02523.1"/>
    <property type="molecule type" value="Genomic_DNA"/>
</dbReference>
<dbReference type="InterPro" id="IPR048628">
    <property type="entry name" value="Sec3_C"/>
</dbReference>
<feature type="region of interest" description="Disordered" evidence="5">
    <location>
        <begin position="422"/>
        <end position="522"/>
    </location>
</feature>
<comment type="similarity">
    <text evidence="1">Belongs to the SEC3 family.</text>
</comment>
<feature type="compositionally biased region" description="Basic and acidic residues" evidence="5">
    <location>
        <begin position="477"/>
        <end position="487"/>
    </location>
</feature>
<feature type="domain" description="Exocyst complex component Sec3 C-terminal" evidence="8">
    <location>
        <begin position="583"/>
        <end position="952"/>
    </location>
</feature>
<dbReference type="PANTHER" id="PTHR16092">
    <property type="entry name" value="SEC3/SYNTAXIN-RELATED"/>
    <property type="match status" value="1"/>
</dbReference>
<dbReference type="PANTHER" id="PTHR16092:SF14">
    <property type="entry name" value="EXOCYST COMPLEX COMPONENT 1 ISOFORM X1"/>
    <property type="match status" value="1"/>
</dbReference>
<keyword evidence="4" id="KW-0175">Coiled coil</keyword>
<reference evidence="10" key="1">
    <citation type="journal article" date="2018" name="Nat. Microbiol.">
        <title>Leveraging single-cell genomics to expand the fungal tree of life.</title>
        <authorList>
            <person name="Ahrendt S.R."/>
            <person name="Quandt C.A."/>
            <person name="Ciobanu D."/>
            <person name="Clum A."/>
            <person name="Salamov A."/>
            <person name="Andreopoulos B."/>
            <person name="Cheng J.F."/>
            <person name="Woyke T."/>
            <person name="Pelin A."/>
            <person name="Henrissat B."/>
            <person name="Reynolds N.K."/>
            <person name="Benny G.L."/>
            <person name="Smith M.E."/>
            <person name="James T.Y."/>
            <person name="Grigoriev I.V."/>
        </authorList>
    </citation>
    <scope>NUCLEOTIDE SEQUENCE [LARGE SCALE GENOMIC DNA]</scope>
    <source>
        <strain evidence="10">ATCC 52028</strain>
    </source>
</reference>
<keyword evidence="2" id="KW-0813">Transport</keyword>
<sequence length="975" mass="106568">MGGSLRGPLSQLFVGTEGSSADKSSIQENLYVGLRARDLEGALWVLALTAKKNGKVRLHKVVENEGARFAIAKSWPLEEIRSLPKADRIKPSRVPFRSRSGQDAAAAAAAIDPASAALGGMATAALAQVTETDVASEEGDEAAMPDLTVDLAEYLNDFHWEECDNAADLEARLSAELLALEAANVHAIIGSEAPANAIIANAQTASAELSSVRNWLDHFLSQLSEMDADIHQIEVSNKTMQITMRNQRRLVETVERLLATYCVAPQVLETLQTAALDTLDGIAASEDALRHVLVVLQASQTEEFAGMQAVKDQKALYQGCANKYVVRLLDHLRAEATKACKSITADVVKRPPKTAFKLWPFLLVEMQLYPAHRLLRYCKDIDARRHLDMQIAFSQQIRGCYTLELQELVHVLRAMLPTSHDGAGGGGAGSGSGSGGAKGHRPYGREMSSSGAQTLGLTGPSMLAVGLTGPGPSGAHESGDAEMDKKPSRAALLGRTKRGGDDGVWDDDASQSAVATPTGELDGGRGVGSVGDAVDQALQQLLSAVSAAMTRHQNVLMDVFSLTASLSHASEAAPAPADDAAAAPVAKRDVLEWQSRLDQPREVIKDVKINKRIGDLMNTAFGDYAAELDRFADAICQVEPTFAVRCLVRLEKLLVQYEATCYSYLIVQLQGLHARFLELYGQYINGQVEAIGGVRAQMVSAVRSSKDKKMGVLACVRVFPWFVAAMERDLGDLPKSKTRSTVEFAYERLSKAIFDCLRGFQTLETFGQASGSRDGLNHPEHTGGSLFAGDHHAGMASASDEKETYNTHIFLVENMHHLYNELRLLKLPVLTPQIKYAKAQYDLHFEAYCSRVIRKPFIKLFEFFEGIQTLLKTHGPEEIAFYMQYNKSQLRDVLHKHTARDVRKGLETMYKKIQKHFTEEESLLQVLWHGVLEALLKQVQLFTSLIALCYPGSKIELEFTAQDILNFMSEGVDTS</sequence>
<evidence type="ECO:0000259" key="8">
    <source>
        <dbReference type="Pfam" id="PF20654"/>
    </source>
</evidence>
<keyword evidence="3" id="KW-0268">Exocytosis</keyword>
<feature type="compositionally biased region" description="Gly residues" evidence="5">
    <location>
        <begin position="422"/>
        <end position="437"/>
    </location>
</feature>
<dbReference type="InterPro" id="IPR028258">
    <property type="entry name" value="Sec3-PIP2_bind"/>
</dbReference>
<evidence type="ECO:0000313" key="9">
    <source>
        <dbReference type="EMBL" id="RKP02523.1"/>
    </source>
</evidence>
<evidence type="ECO:0000259" key="6">
    <source>
        <dbReference type="Pfam" id="PF09763"/>
    </source>
</evidence>
<dbReference type="GO" id="GO:0006893">
    <property type="term" value="P:Golgi to plasma membrane transport"/>
    <property type="evidence" value="ECO:0007669"/>
    <property type="project" value="TreeGrafter"/>
</dbReference>
<dbReference type="OrthoDB" id="27109at2759"/>
<evidence type="ECO:0000259" key="7">
    <source>
        <dbReference type="Pfam" id="PF15277"/>
    </source>
</evidence>
<dbReference type="InterPro" id="IPR019160">
    <property type="entry name" value="Sec3_CC"/>
</dbReference>
<evidence type="ECO:0008006" key="11">
    <source>
        <dbReference type="Google" id="ProtNLM"/>
    </source>
</evidence>
<feature type="compositionally biased region" description="Polar residues" evidence="5">
    <location>
        <begin position="447"/>
        <end position="456"/>
    </location>
</feature>
<evidence type="ECO:0000256" key="3">
    <source>
        <dbReference type="ARBA" id="ARBA00022483"/>
    </source>
</evidence>
<organism evidence="9 10">
    <name type="scientific">Caulochytrium protostelioides</name>
    <dbReference type="NCBI Taxonomy" id="1555241"/>
    <lineage>
        <taxon>Eukaryota</taxon>
        <taxon>Fungi</taxon>
        <taxon>Fungi incertae sedis</taxon>
        <taxon>Chytridiomycota</taxon>
        <taxon>Chytridiomycota incertae sedis</taxon>
        <taxon>Chytridiomycetes</taxon>
        <taxon>Caulochytriales</taxon>
        <taxon>Caulochytriaceae</taxon>
        <taxon>Caulochytrium</taxon>
    </lineage>
</organism>
<dbReference type="Pfam" id="PF09763">
    <property type="entry name" value="Sec3_CC"/>
    <property type="match status" value="1"/>
</dbReference>
<keyword evidence="10" id="KW-1185">Reference proteome</keyword>
<accession>A0A4P9XAW4</accession>
<dbReference type="GO" id="GO:0005546">
    <property type="term" value="F:phosphatidylinositol-4,5-bisphosphate binding"/>
    <property type="evidence" value="ECO:0007669"/>
    <property type="project" value="TreeGrafter"/>
</dbReference>
<feature type="domain" description="Exocyst complex component Sec3 coiled-coil" evidence="6">
    <location>
        <begin position="168"/>
        <end position="293"/>
    </location>
</feature>